<keyword evidence="4" id="KW-1185">Reference proteome</keyword>
<evidence type="ECO:0000313" key="4">
    <source>
        <dbReference type="Proteomes" id="UP000332933"/>
    </source>
</evidence>
<reference evidence="3 4" key="1">
    <citation type="submission" date="2019-03" db="EMBL/GenBank/DDBJ databases">
        <authorList>
            <person name="Gaulin E."/>
            <person name="Dumas B."/>
        </authorList>
    </citation>
    <scope>NUCLEOTIDE SEQUENCE [LARGE SCALE GENOMIC DNA]</scope>
    <source>
        <strain evidence="3">CBS 568.67</strain>
    </source>
</reference>
<sequence>MGAQSGRLSRHPVAMASSSRGTKQRNVSSSSAASSSIPTSTPKNQKAKRTIDMMLGVVDHHDPTSSFATVRYPCHSSTWIRGSPVCIQWTVLDSAVAAVRIELCQTGSSARTTLVATTPNTGCYVLERVPWGVLGDGFYIFVVEIKPRAAMASSASPRYIVSEKFSVATSRWHTDEPKPSRTSSSTVAADSCSSHGSATHP</sequence>
<dbReference type="Proteomes" id="UP000332933">
    <property type="component" value="Unassembled WGS sequence"/>
</dbReference>
<evidence type="ECO:0000313" key="2">
    <source>
        <dbReference type="EMBL" id="KAF0683789.1"/>
    </source>
</evidence>
<dbReference type="EMBL" id="VJMH01007366">
    <property type="protein sequence ID" value="KAF0683789.1"/>
    <property type="molecule type" value="Genomic_DNA"/>
</dbReference>
<dbReference type="EMBL" id="CAADRA010007392">
    <property type="protein sequence ID" value="VFU00815.1"/>
    <property type="molecule type" value="Genomic_DNA"/>
</dbReference>
<dbReference type="AlphaFoldDB" id="A0A485LPY3"/>
<accession>A0A485LPY3</accession>
<organism evidence="3 4">
    <name type="scientific">Aphanomyces stellatus</name>
    <dbReference type="NCBI Taxonomy" id="120398"/>
    <lineage>
        <taxon>Eukaryota</taxon>
        <taxon>Sar</taxon>
        <taxon>Stramenopiles</taxon>
        <taxon>Oomycota</taxon>
        <taxon>Saprolegniomycetes</taxon>
        <taxon>Saprolegniales</taxon>
        <taxon>Verrucalvaceae</taxon>
        <taxon>Aphanomyces</taxon>
    </lineage>
</organism>
<evidence type="ECO:0000256" key="1">
    <source>
        <dbReference type="SAM" id="MobiDB-lite"/>
    </source>
</evidence>
<feature type="region of interest" description="Disordered" evidence="1">
    <location>
        <begin position="1"/>
        <end position="46"/>
    </location>
</feature>
<reference evidence="2" key="2">
    <citation type="submission" date="2019-06" db="EMBL/GenBank/DDBJ databases">
        <title>Genomics analysis of Aphanomyces spp. identifies a new class of oomycete effector associated with host adaptation.</title>
        <authorList>
            <person name="Gaulin E."/>
        </authorList>
    </citation>
    <scope>NUCLEOTIDE SEQUENCE</scope>
    <source>
        <strain evidence="2">CBS 578.67</strain>
    </source>
</reference>
<feature type="compositionally biased region" description="Polar residues" evidence="1">
    <location>
        <begin position="16"/>
        <end position="27"/>
    </location>
</feature>
<feature type="compositionally biased region" description="Low complexity" evidence="1">
    <location>
        <begin position="182"/>
        <end position="194"/>
    </location>
</feature>
<proteinExistence type="predicted"/>
<feature type="region of interest" description="Disordered" evidence="1">
    <location>
        <begin position="171"/>
        <end position="201"/>
    </location>
</feature>
<dbReference type="OrthoDB" id="2413528at2759"/>
<gene>
    <name evidence="3" type="primary">Aste57867_24173</name>
    <name evidence="2" type="ORF">As57867_024099</name>
    <name evidence="3" type="ORF">ASTE57867_24173</name>
</gene>
<name>A0A485LPY3_9STRA</name>
<evidence type="ECO:0000313" key="3">
    <source>
        <dbReference type="EMBL" id="VFU00815.1"/>
    </source>
</evidence>
<protein>
    <submittedName>
        <fullName evidence="3">Aste57867_24173 protein</fullName>
    </submittedName>
</protein>